<reference evidence="1" key="1">
    <citation type="submission" date="2023-03" db="UniProtKB">
        <authorList>
            <consortium name="EnsemblPlants"/>
        </authorList>
    </citation>
    <scope>IDENTIFICATION</scope>
</reference>
<accession>A0A9I9E997</accession>
<evidence type="ECO:0008006" key="2">
    <source>
        <dbReference type="Google" id="ProtNLM"/>
    </source>
</evidence>
<proteinExistence type="predicted"/>
<dbReference type="AlphaFoldDB" id="A0A9I9E997"/>
<sequence length="250" mass="29585">CILRDLPTPRHDVFYRTETEREKERRSRDRRRASPFRRCSAAVRRRPPSPLSLAAVCHFRLCWLSCSYDSIYSLNLRLFVLDFNDQAMNRFVEHQMLTIFKEFRADCHRHFKKYSDPEEARANPPNALVGRDEDWHFLCAIISAVHSRSNHEQTRLLDRSSLTIIVAGPSRFYNDNVHYVGEKTSEKRFSRRRKMRRHRRRREYVDAFPGVGKASRDAFLSTFFLTSFCTSGYPFPTYFAFSPTIMIQLG</sequence>
<dbReference type="Gramene" id="MELO3C030572.2.1">
    <property type="protein sequence ID" value="MELO3C030572.2.1"/>
    <property type="gene ID" value="MELO3C030572.2"/>
</dbReference>
<dbReference type="EnsemblPlants" id="MELO3C030572.2.1">
    <property type="protein sequence ID" value="MELO3C030572.2.1"/>
    <property type="gene ID" value="MELO3C030572.2"/>
</dbReference>
<protein>
    <recommendedName>
        <fullName evidence="2">CACTA en-spm transposon protein</fullName>
    </recommendedName>
</protein>
<organism evidence="1">
    <name type="scientific">Cucumis melo</name>
    <name type="common">Muskmelon</name>
    <dbReference type="NCBI Taxonomy" id="3656"/>
    <lineage>
        <taxon>Eukaryota</taxon>
        <taxon>Viridiplantae</taxon>
        <taxon>Streptophyta</taxon>
        <taxon>Embryophyta</taxon>
        <taxon>Tracheophyta</taxon>
        <taxon>Spermatophyta</taxon>
        <taxon>Magnoliopsida</taxon>
        <taxon>eudicotyledons</taxon>
        <taxon>Gunneridae</taxon>
        <taxon>Pentapetalae</taxon>
        <taxon>rosids</taxon>
        <taxon>fabids</taxon>
        <taxon>Cucurbitales</taxon>
        <taxon>Cucurbitaceae</taxon>
        <taxon>Benincaseae</taxon>
        <taxon>Cucumis</taxon>
    </lineage>
</organism>
<evidence type="ECO:0000313" key="1">
    <source>
        <dbReference type="EnsemblPlants" id="MELO3C030572.2.1"/>
    </source>
</evidence>
<name>A0A9I9E997_CUCME</name>